<dbReference type="PROSITE" id="PS51885">
    <property type="entry name" value="NEPRILYSIN"/>
    <property type="match status" value="1"/>
</dbReference>
<dbReference type="GO" id="GO:0004222">
    <property type="term" value="F:metalloendopeptidase activity"/>
    <property type="evidence" value="ECO:0007669"/>
    <property type="project" value="InterPro"/>
</dbReference>
<evidence type="ECO:0000313" key="2">
    <source>
        <dbReference type="EMBL" id="CAL1541172.1"/>
    </source>
</evidence>
<dbReference type="SUPFAM" id="SSF55486">
    <property type="entry name" value="Metalloproteases ('zincins'), catalytic domain"/>
    <property type="match status" value="1"/>
</dbReference>
<dbReference type="GO" id="GO:0016485">
    <property type="term" value="P:protein processing"/>
    <property type="evidence" value="ECO:0007669"/>
    <property type="project" value="TreeGrafter"/>
</dbReference>
<organism evidence="2 3">
    <name type="scientific">Lymnaea stagnalis</name>
    <name type="common">Great pond snail</name>
    <name type="synonym">Helix stagnalis</name>
    <dbReference type="NCBI Taxonomy" id="6523"/>
    <lineage>
        <taxon>Eukaryota</taxon>
        <taxon>Metazoa</taxon>
        <taxon>Spiralia</taxon>
        <taxon>Lophotrochozoa</taxon>
        <taxon>Mollusca</taxon>
        <taxon>Gastropoda</taxon>
        <taxon>Heterobranchia</taxon>
        <taxon>Euthyneura</taxon>
        <taxon>Panpulmonata</taxon>
        <taxon>Hygrophila</taxon>
        <taxon>Lymnaeoidea</taxon>
        <taxon>Lymnaeidae</taxon>
        <taxon>Lymnaea</taxon>
    </lineage>
</organism>
<dbReference type="PANTHER" id="PTHR11733:SF240">
    <property type="entry name" value="GH14155P-RELATED"/>
    <property type="match status" value="1"/>
</dbReference>
<dbReference type="AlphaFoldDB" id="A0AAV2I6M0"/>
<accession>A0AAV2I6M0</accession>
<name>A0AAV2I6M0_LYMST</name>
<dbReference type="Gene3D" id="3.40.390.10">
    <property type="entry name" value="Collagenase (Catalytic Domain)"/>
    <property type="match status" value="1"/>
</dbReference>
<dbReference type="Proteomes" id="UP001497497">
    <property type="component" value="Unassembled WGS sequence"/>
</dbReference>
<sequence>MKELVKKLYNKGLTDTIQLTTAVDLGWIGYYAFNNTVLITVDQFQQPLFEPSFSKPFLYGGLGYIVGHEVTHAFDIVIRAWDENGLPLIDWPPRSDEEYLKRAKCLADQYSSQTLYGAHLCGNKTVLEDICDNNAVRLAYKAFKAHALASDPILPGLNLTDDQMFFLGFGQKNCQKMVESSAIFRLDFGMDIHSPNPYRVNMTLSNYPEFAKAFNCPLGSPMNPVKKCAVWE</sequence>
<feature type="domain" description="Peptidase M13 C-terminal" evidence="1">
    <location>
        <begin position="30"/>
        <end position="230"/>
    </location>
</feature>
<dbReference type="InterPro" id="IPR018497">
    <property type="entry name" value="Peptidase_M13_C"/>
</dbReference>
<protein>
    <recommendedName>
        <fullName evidence="1">Peptidase M13 C-terminal domain-containing protein</fullName>
    </recommendedName>
</protein>
<gene>
    <name evidence="2" type="ORF">GSLYS_00014814001</name>
</gene>
<comment type="caution">
    <text evidence="2">The sequence shown here is derived from an EMBL/GenBank/DDBJ whole genome shotgun (WGS) entry which is preliminary data.</text>
</comment>
<dbReference type="EMBL" id="CAXITT010000418">
    <property type="protein sequence ID" value="CAL1541172.1"/>
    <property type="molecule type" value="Genomic_DNA"/>
</dbReference>
<dbReference type="InterPro" id="IPR024079">
    <property type="entry name" value="MetalloPept_cat_dom_sf"/>
</dbReference>
<proteinExistence type="predicted"/>
<dbReference type="PANTHER" id="PTHR11733">
    <property type="entry name" value="ZINC METALLOPROTEASE FAMILY M13 NEPRILYSIN-RELATED"/>
    <property type="match status" value="1"/>
</dbReference>
<keyword evidence="3" id="KW-1185">Reference proteome</keyword>
<evidence type="ECO:0000313" key="3">
    <source>
        <dbReference type="Proteomes" id="UP001497497"/>
    </source>
</evidence>
<dbReference type="GO" id="GO:0005886">
    <property type="term" value="C:plasma membrane"/>
    <property type="evidence" value="ECO:0007669"/>
    <property type="project" value="TreeGrafter"/>
</dbReference>
<dbReference type="InterPro" id="IPR000718">
    <property type="entry name" value="Peptidase_M13"/>
</dbReference>
<reference evidence="2 3" key="1">
    <citation type="submission" date="2024-04" db="EMBL/GenBank/DDBJ databases">
        <authorList>
            <consortium name="Genoscope - CEA"/>
            <person name="William W."/>
        </authorList>
    </citation>
    <scope>NUCLEOTIDE SEQUENCE [LARGE SCALE GENOMIC DNA]</scope>
</reference>
<dbReference type="PRINTS" id="PR00786">
    <property type="entry name" value="NEPRILYSIN"/>
</dbReference>
<evidence type="ECO:0000259" key="1">
    <source>
        <dbReference type="Pfam" id="PF01431"/>
    </source>
</evidence>
<dbReference type="Pfam" id="PF01431">
    <property type="entry name" value="Peptidase_M13"/>
    <property type="match status" value="1"/>
</dbReference>